<keyword evidence="1" id="KW-0175">Coiled coil</keyword>
<keyword evidence="4" id="KW-1185">Reference proteome</keyword>
<evidence type="ECO:0000256" key="2">
    <source>
        <dbReference type="SAM" id="MobiDB-lite"/>
    </source>
</evidence>
<feature type="compositionally biased region" description="Polar residues" evidence="2">
    <location>
        <begin position="130"/>
        <end position="143"/>
    </location>
</feature>
<sequence>MDNKSQRQVGEWIRECIAVIDDMRKRKKELLKEMKDEEEEGRHVHNEIRSLTDRLMNINKSLSEKMEARVQFDRAIENTESSYKRLLEASEMMIQGVRHNYKILGEEMPEASSEDHDTLHNFPSRASRMSRLNTNISRNDTLLSRNPTNVTRNNTNTSSKRASRSNSKT</sequence>
<evidence type="ECO:0000256" key="1">
    <source>
        <dbReference type="SAM" id="Coils"/>
    </source>
</evidence>
<gene>
    <name evidence="3" type="ORF">OFUS_LOCUS23155</name>
</gene>
<reference evidence="3" key="1">
    <citation type="submission" date="2022-03" db="EMBL/GenBank/DDBJ databases">
        <authorList>
            <person name="Martin C."/>
        </authorList>
    </citation>
    <scope>NUCLEOTIDE SEQUENCE</scope>
</reference>
<dbReference type="AlphaFoldDB" id="A0A8J1TCB1"/>
<dbReference type="PANTHER" id="PTHR28661:SF1">
    <property type="entry name" value="MICROTUBULE NUCLEATION FACTOR SSNA1"/>
    <property type="match status" value="1"/>
</dbReference>
<evidence type="ECO:0000313" key="3">
    <source>
        <dbReference type="EMBL" id="CAH1799102.1"/>
    </source>
</evidence>
<feature type="compositionally biased region" description="Low complexity" evidence="2">
    <location>
        <begin position="144"/>
        <end position="169"/>
    </location>
</feature>
<name>A0A8J1TCB1_OWEFU</name>
<accession>A0A8J1TCB1</accession>
<proteinExistence type="predicted"/>
<evidence type="ECO:0000313" key="4">
    <source>
        <dbReference type="Proteomes" id="UP000749559"/>
    </source>
</evidence>
<protein>
    <submittedName>
        <fullName evidence="3">Uncharacterized protein</fullName>
    </submittedName>
</protein>
<dbReference type="Proteomes" id="UP000749559">
    <property type="component" value="Unassembled WGS sequence"/>
</dbReference>
<comment type="caution">
    <text evidence="3">The sequence shown here is derived from an EMBL/GenBank/DDBJ whole genome shotgun (WGS) entry which is preliminary data.</text>
</comment>
<dbReference type="PANTHER" id="PTHR28661">
    <property type="entry name" value="SJOEGREN SYNDROME NUCLEAR AUTOANTIGEN 1"/>
    <property type="match status" value="1"/>
</dbReference>
<dbReference type="InterPro" id="IPR033362">
    <property type="entry name" value="SSNA1_fam"/>
</dbReference>
<dbReference type="GO" id="GO:0036064">
    <property type="term" value="C:ciliary basal body"/>
    <property type="evidence" value="ECO:0007669"/>
    <property type="project" value="TreeGrafter"/>
</dbReference>
<organism evidence="3 4">
    <name type="scientific">Owenia fusiformis</name>
    <name type="common">Polychaete worm</name>
    <dbReference type="NCBI Taxonomy" id="6347"/>
    <lineage>
        <taxon>Eukaryota</taxon>
        <taxon>Metazoa</taxon>
        <taxon>Spiralia</taxon>
        <taxon>Lophotrochozoa</taxon>
        <taxon>Annelida</taxon>
        <taxon>Polychaeta</taxon>
        <taxon>Sedentaria</taxon>
        <taxon>Canalipalpata</taxon>
        <taxon>Sabellida</taxon>
        <taxon>Oweniida</taxon>
        <taxon>Oweniidae</taxon>
        <taxon>Owenia</taxon>
    </lineage>
</organism>
<dbReference type="EMBL" id="CAIIXF020000011">
    <property type="protein sequence ID" value="CAH1799102.1"/>
    <property type="molecule type" value="Genomic_DNA"/>
</dbReference>
<feature type="region of interest" description="Disordered" evidence="2">
    <location>
        <begin position="109"/>
        <end position="169"/>
    </location>
</feature>
<feature type="coiled-coil region" evidence="1">
    <location>
        <begin position="13"/>
        <end position="47"/>
    </location>
</feature>